<protein>
    <submittedName>
        <fullName evidence="1">Virion structural protein</fullName>
    </submittedName>
</protein>
<dbReference type="Proteomes" id="UP000224829">
    <property type="component" value="Segment"/>
</dbReference>
<dbReference type="Pfam" id="PF25614">
    <property type="entry name" value="PhiKZ_VTX"/>
    <property type="match status" value="1"/>
</dbReference>
<gene>
    <name evidence="1" type="ORF">NOXIFER_20</name>
</gene>
<dbReference type="OrthoDB" id="16504at10239"/>
<dbReference type="InterPro" id="IPR057921">
    <property type="entry name" value="PhiKZ_VTX"/>
</dbReference>
<dbReference type="EMBL" id="MF063068">
    <property type="protein sequence ID" value="ARV77191.1"/>
    <property type="molecule type" value="Genomic_DNA"/>
</dbReference>
<reference evidence="1 2" key="1">
    <citation type="submission" date="2017-05" db="EMBL/GenBank/DDBJ databases">
        <authorList>
            <person name="Song R."/>
            <person name="Chenine A.L."/>
            <person name="Ruprecht R.M."/>
        </authorList>
    </citation>
    <scope>NUCLEOTIDE SEQUENCE [LARGE SCALE GENOMIC DNA]</scope>
</reference>
<sequence length="306" mass="34741">MLLMPYDTTQGRMYQVDKIVTEIKRAQIEAPLPEVETPAGNVLKNICLITPNDAYEDVKQFTQFVNMGTDQEPKLVIDGRQFTKWDRRTDTYRLTASNDWMFQCVRLALTARCLKDGPGEIRRFGDIPALTFIKWITRAVVPKYSLDEATELKVMVVCAFYYYGMIDPDIATDKDARAELVNVVYRLTKVSHRSILEISDGIKSLKTFDDLAKTITNDIGTIRLGDIKGADILALIQGSFFGIYAREHVGVAVEHLPTFIAMVYTCIQDRSYKRYTLATRALSSGTQKEQKDFVDAVYRQVAGVFK</sequence>
<proteinExistence type="predicted"/>
<evidence type="ECO:0000313" key="2">
    <source>
        <dbReference type="Proteomes" id="UP000224829"/>
    </source>
</evidence>
<accession>A0A1Y0SUJ2</accession>
<organism evidence="1 2">
    <name type="scientific">Pseudomonas phage Noxifer</name>
    <dbReference type="NCBI Taxonomy" id="2006684"/>
    <lineage>
        <taxon>Viruses</taxon>
        <taxon>Duplodnaviria</taxon>
        <taxon>Heunggongvirae</taxon>
        <taxon>Uroviricota</taxon>
        <taxon>Caudoviricetes</taxon>
        <taxon>Chimalliviridae</taxon>
        <taxon>Noxifervirus</taxon>
        <taxon>Noxifervirus noxifer</taxon>
    </lineage>
</organism>
<name>A0A1Y0SUJ2_9CAUD</name>
<keyword evidence="2" id="KW-1185">Reference proteome</keyword>
<evidence type="ECO:0000313" key="1">
    <source>
        <dbReference type="EMBL" id="ARV77191.1"/>
    </source>
</evidence>